<name>A0A699ZBI1_HAELA</name>
<comment type="caution">
    <text evidence="1">The sequence shown here is derived from an EMBL/GenBank/DDBJ whole genome shotgun (WGS) entry which is preliminary data.</text>
</comment>
<feature type="non-terminal residue" evidence="1">
    <location>
        <position position="1"/>
    </location>
</feature>
<accession>A0A699ZBI1</accession>
<dbReference type="AlphaFoldDB" id="A0A699ZBI1"/>
<reference evidence="1 2" key="1">
    <citation type="submission" date="2020-02" db="EMBL/GenBank/DDBJ databases">
        <title>Draft genome sequence of Haematococcus lacustris strain NIES-144.</title>
        <authorList>
            <person name="Morimoto D."/>
            <person name="Nakagawa S."/>
            <person name="Yoshida T."/>
            <person name="Sawayama S."/>
        </authorList>
    </citation>
    <scope>NUCLEOTIDE SEQUENCE [LARGE SCALE GENOMIC DNA]</scope>
    <source>
        <strain evidence="1 2">NIES-144</strain>
    </source>
</reference>
<proteinExistence type="predicted"/>
<organism evidence="1 2">
    <name type="scientific">Haematococcus lacustris</name>
    <name type="common">Green alga</name>
    <name type="synonym">Haematococcus pluvialis</name>
    <dbReference type="NCBI Taxonomy" id="44745"/>
    <lineage>
        <taxon>Eukaryota</taxon>
        <taxon>Viridiplantae</taxon>
        <taxon>Chlorophyta</taxon>
        <taxon>core chlorophytes</taxon>
        <taxon>Chlorophyceae</taxon>
        <taxon>CS clade</taxon>
        <taxon>Chlamydomonadales</taxon>
        <taxon>Haematococcaceae</taxon>
        <taxon>Haematococcus</taxon>
    </lineage>
</organism>
<keyword evidence="2" id="KW-1185">Reference proteome</keyword>
<dbReference type="Proteomes" id="UP000485058">
    <property type="component" value="Unassembled WGS sequence"/>
</dbReference>
<protein>
    <submittedName>
        <fullName evidence="1">Uncharacterized protein</fullName>
    </submittedName>
</protein>
<evidence type="ECO:0000313" key="2">
    <source>
        <dbReference type="Proteomes" id="UP000485058"/>
    </source>
</evidence>
<dbReference type="EMBL" id="BLLF01001400">
    <property type="protein sequence ID" value="GFH19065.1"/>
    <property type="molecule type" value="Genomic_DNA"/>
</dbReference>
<gene>
    <name evidence="1" type="ORF">HaLaN_15953</name>
</gene>
<sequence length="87" mass="9549">MEGLKDSQYDRDSGITRQAQATKTWLALLKPQLKALSQLIMQAKKRWPDRVLTPAYGVAGFDGSGTVGCSGVPVKQMLQEALRQFPA</sequence>
<evidence type="ECO:0000313" key="1">
    <source>
        <dbReference type="EMBL" id="GFH19065.1"/>
    </source>
</evidence>